<sequence>MTTHPSPHCLSPLTVKTLQELAHERFAANRLTQAQFAQFRQELLSVFGMDFSGDFGVDCNQSDFSKNTTQDAWFLLGTDGCHLCEIAHSTLAQAKAVRTLPSVHSLDIAEIHTPELAELMIDTLGRSIPVLLTANALLCYPFGVMDILAQN</sequence>
<dbReference type="Gene3D" id="3.40.30.10">
    <property type="entry name" value="Glutaredoxin"/>
    <property type="match status" value="1"/>
</dbReference>
<gene>
    <name evidence="1" type="ORF">NCTC10293_01370</name>
</gene>
<organism evidence="1 2">
    <name type="scientific">Moraxella caviae</name>
    <dbReference type="NCBI Taxonomy" id="34060"/>
    <lineage>
        <taxon>Bacteria</taxon>
        <taxon>Pseudomonadati</taxon>
        <taxon>Pseudomonadota</taxon>
        <taxon>Gammaproteobacteria</taxon>
        <taxon>Moraxellales</taxon>
        <taxon>Moraxellaceae</taxon>
        <taxon>Moraxella</taxon>
    </lineage>
</organism>
<reference evidence="1 2" key="1">
    <citation type="submission" date="2018-06" db="EMBL/GenBank/DDBJ databases">
        <authorList>
            <consortium name="Pathogen Informatics"/>
            <person name="Doyle S."/>
        </authorList>
    </citation>
    <scope>NUCLEOTIDE SEQUENCE [LARGE SCALE GENOMIC DNA]</scope>
    <source>
        <strain evidence="1 2">NCTC10293</strain>
    </source>
</reference>
<dbReference type="EMBL" id="UGQE01000004">
    <property type="protein sequence ID" value="STZ13792.1"/>
    <property type="molecule type" value="Genomic_DNA"/>
</dbReference>
<dbReference type="AlphaFoldDB" id="A0A378R8V5"/>
<evidence type="ECO:0000313" key="2">
    <source>
        <dbReference type="Proteomes" id="UP000255279"/>
    </source>
</evidence>
<protein>
    <submittedName>
        <fullName evidence="1">Uncharacterized protein</fullName>
    </submittedName>
</protein>
<proteinExistence type="predicted"/>
<evidence type="ECO:0000313" key="1">
    <source>
        <dbReference type="EMBL" id="STZ13792.1"/>
    </source>
</evidence>
<dbReference type="Proteomes" id="UP000255279">
    <property type="component" value="Unassembled WGS sequence"/>
</dbReference>
<dbReference type="RefSeq" id="WP_242620152.1">
    <property type="nucleotide sequence ID" value="NZ_CAACXO010000060.1"/>
</dbReference>
<accession>A0A378R8V5</accession>
<name>A0A378R8V5_9GAMM</name>